<keyword evidence="4" id="KW-1185">Reference proteome</keyword>
<dbReference type="Gene3D" id="3.40.50.300">
    <property type="entry name" value="P-loop containing nucleotide triphosphate hydrolases"/>
    <property type="match status" value="1"/>
</dbReference>
<reference evidence="3" key="1">
    <citation type="submission" date="2023-01" db="EMBL/GenBank/DDBJ databases">
        <title>Metagenome sequencing of chrysophaentin producing Chrysophaeum taylorii.</title>
        <authorList>
            <person name="Davison J."/>
            <person name="Bewley C."/>
        </authorList>
    </citation>
    <scope>NUCLEOTIDE SEQUENCE</scope>
    <source>
        <strain evidence="3">NIES-1699</strain>
    </source>
</reference>
<proteinExistence type="predicted"/>
<feature type="chain" id="PRO_5042037404" evidence="2">
    <location>
        <begin position="21"/>
        <end position="698"/>
    </location>
</feature>
<comment type="pathway">
    <text evidence="1">Glycan metabolism; pectin biosynthesis.</text>
</comment>
<comment type="caution">
    <text evidence="3">The sequence shown here is derived from an EMBL/GenBank/DDBJ whole genome shotgun (WGS) entry which is preliminary data.</text>
</comment>
<dbReference type="SUPFAM" id="SSF53448">
    <property type="entry name" value="Nucleotide-diphospho-sugar transferases"/>
    <property type="match status" value="1"/>
</dbReference>
<protein>
    <submittedName>
        <fullName evidence="3">Uncharacterized protein</fullName>
    </submittedName>
</protein>
<gene>
    <name evidence="3" type="ORF">CTAYLR_006225</name>
</gene>
<dbReference type="InterPro" id="IPR002495">
    <property type="entry name" value="Glyco_trans_8"/>
</dbReference>
<evidence type="ECO:0000313" key="3">
    <source>
        <dbReference type="EMBL" id="KAJ8599260.1"/>
    </source>
</evidence>
<dbReference type="Proteomes" id="UP001230188">
    <property type="component" value="Unassembled WGS sequence"/>
</dbReference>
<dbReference type="PANTHER" id="PTHR32116">
    <property type="entry name" value="GALACTURONOSYLTRANSFERASE 4-RELATED"/>
    <property type="match status" value="1"/>
</dbReference>
<name>A0AAD7U7I4_9STRA</name>
<dbReference type="AlphaFoldDB" id="A0AAD7U7I4"/>
<organism evidence="3 4">
    <name type="scientific">Chrysophaeum taylorii</name>
    <dbReference type="NCBI Taxonomy" id="2483200"/>
    <lineage>
        <taxon>Eukaryota</taxon>
        <taxon>Sar</taxon>
        <taxon>Stramenopiles</taxon>
        <taxon>Ochrophyta</taxon>
        <taxon>Pelagophyceae</taxon>
        <taxon>Pelagomonadales</taxon>
        <taxon>Pelagomonadaceae</taxon>
        <taxon>Chrysophaeum</taxon>
    </lineage>
</organism>
<evidence type="ECO:0000256" key="2">
    <source>
        <dbReference type="SAM" id="SignalP"/>
    </source>
</evidence>
<dbReference type="GO" id="GO:0047262">
    <property type="term" value="F:polygalacturonate 4-alpha-galacturonosyltransferase activity"/>
    <property type="evidence" value="ECO:0007669"/>
    <property type="project" value="InterPro"/>
</dbReference>
<dbReference type="InterPro" id="IPR027417">
    <property type="entry name" value="P-loop_NTPase"/>
</dbReference>
<evidence type="ECO:0000313" key="4">
    <source>
        <dbReference type="Proteomes" id="UP001230188"/>
    </source>
</evidence>
<evidence type="ECO:0000256" key="1">
    <source>
        <dbReference type="ARBA" id="ARBA00004877"/>
    </source>
</evidence>
<sequence length="698" mass="77803">MWAAATIVIIVVVVVVVVHAATIEVVVLTNQIGPSSATLASVCSNTKAPLRLHVIVPDALVVEAAHRVIPPACARAEWRRVVAESAVVRRVRESGFSAAWEIPAPPPAARARLSARPASSSSSSFPAEGRNVSLRFYLPLAFADLEEFVLIEDDVIVQGDLSRLWELDVAYPMSAGCLRWRRRTSCPSRMESASNLSRVEVQELGLRRRRRCESDEQRECVPAGFFESLALVSLKLFGEAPRLKKRAWNFGLNKINATAWRIAQVTERYVAWVEANRKFGWFPRSSLDVGIPFLALPDVKCLEDADMPVLSGLGFVEPDDLELNGVRLDALGDMYALQWTGKRKPYDSEAAIPEYLPWYQAHAPPPKPPRRQQPHSSVIVWTAPRSGSEWFMDVLDHHPNVCASGEATFGSRGWPRESLLPSEFPPEVPVKPCDPRAMCSWASVSSMLERLFRVEEEEEEDPCARSPNEAFFGGWHLGAVCALRDQALAGAGGVMQEAFRIFIAHVLGGRSSLRFPCGCPVASSTTATKIMAGWMKPGAEVYNLEAFAGILEDLNAKVIFLERANLVASYVSLRVAELTGNFHCGGCRREGRVTVDVDDLRQFLRYRIKQRRDHEVFLSRFDVHRVEYDECIADEPECFRRVFAFLGVDSEIKKVDTIIAEASEDISRDNRTLAERVINYDAVISALREHDDAEFVVN</sequence>
<dbReference type="Gene3D" id="3.90.550.10">
    <property type="entry name" value="Spore Coat Polysaccharide Biosynthesis Protein SpsA, Chain A"/>
    <property type="match status" value="1"/>
</dbReference>
<dbReference type="InterPro" id="IPR029993">
    <property type="entry name" value="GAUT"/>
</dbReference>
<keyword evidence="2" id="KW-0732">Signal</keyword>
<dbReference type="EMBL" id="JAQMWT010000575">
    <property type="protein sequence ID" value="KAJ8599260.1"/>
    <property type="molecule type" value="Genomic_DNA"/>
</dbReference>
<dbReference type="PANTHER" id="PTHR32116:SF27">
    <property type="entry name" value="GALACTURONOSYLTRANSFERASE 13-RELATED"/>
    <property type="match status" value="1"/>
</dbReference>
<feature type="signal peptide" evidence="2">
    <location>
        <begin position="1"/>
        <end position="20"/>
    </location>
</feature>
<dbReference type="Pfam" id="PF01501">
    <property type="entry name" value="Glyco_transf_8"/>
    <property type="match status" value="1"/>
</dbReference>
<dbReference type="InterPro" id="IPR029044">
    <property type="entry name" value="Nucleotide-diphossugar_trans"/>
</dbReference>
<accession>A0AAD7U7I4</accession>
<dbReference type="SUPFAM" id="SSF52540">
    <property type="entry name" value="P-loop containing nucleoside triphosphate hydrolases"/>
    <property type="match status" value="1"/>
</dbReference>